<reference evidence="15 16" key="1">
    <citation type="submission" date="2017-08" db="EMBL/GenBank/DDBJ databases">
        <authorList>
            <person name="de Groot N.N."/>
        </authorList>
    </citation>
    <scope>NUCLEOTIDE SEQUENCE [LARGE SCALE GENOMIC DNA]</scope>
    <source>
        <strain evidence="15 16">JC228</strain>
    </source>
</reference>
<name>A0A285CWE8_9BACI</name>
<evidence type="ECO:0000256" key="11">
    <source>
        <dbReference type="ARBA" id="ARBA00025527"/>
    </source>
</evidence>
<dbReference type="GO" id="GO:0070689">
    <property type="term" value="P:L-threonine catabolic process to propionate"/>
    <property type="evidence" value="ECO:0007669"/>
    <property type="project" value="UniProtKB-UniPathway"/>
</dbReference>
<dbReference type="SUPFAM" id="SSF53686">
    <property type="entry name" value="Tryptophan synthase beta subunit-like PLP-dependent enzymes"/>
    <property type="match status" value="1"/>
</dbReference>
<dbReference type="Gene3D" id="3.40.50.1100">
    <property type="match status" value="2"/>
</dbReference>
<evidence type="ECO:0000256" key="2">
    <source>
        <dbReference type="ARBA" id="ARBA00001933"/>
    </source>
</evidence>
<evidence type="ECO:0000256" key="1">
    <source>
        <dbReference type="ARBA" id="ARBA00001274"/>
    </source>
</evidence>
<dbReference type="Pfam" id="PF00291">
    <property type="entry name" value="PALP"/>
    <property type="match status" value="1"/>
</dbReference>
<dbReference type="CDD" id="cd01562">
    <property type="entry name" value="Thr-dehyd"/>
    <property type="match status" value="1"/>
</dbReference>
<comment type="pathway">
    <text evidence="3 13">Amino-acid degradation; L-threonine degradation via propanoate pathway; propanoate from L-threonine: step 1/4.</text>
</comment>
<comment type="catalytic activity">
    <reaction evidence="1 13">
        <text>L-threonine = 2-oxobutanoate + NH4(+)</text>
        <dbReference type="Rhea" id="RHEA:22108"/>
        <dbReference type="ChEBI" id="CHEBI:16763"/>
        <dbReference type="ChEBI" id="CHEBI:28938"/>
        <dbReference type="ChEBI" id="CHEBI:57926"/>
        <dbReference type="EC" id="4.3.1.19"/>
    </reaction>
</comment>
<dbReference type="EMBL" id="OAOP01000005">
    <property type="protein sequence ID" value="SNX71366.1"/>
    <property type="molecule type" value="Genomic_DNA"/>
</dbReference>
<protein>
    <recommendedName>
        <fullName evidence="7 13">L-threonine dehydratase catabolic TdcB</fullName>
        <ecNumber evidence="6 13">4.3.1.19</ecNumber>
    </recommendedName>
    <alternativeName>
        <fullName evidence="12 13">Threonine deaminase</fullName>
    </alternativeName>
</protein>
<evidence type="ECO:0000313" key="15">
    <source>
        <dbReference type="EMBL" id="SNX71366.1"/>
    </source>
</evidence>
<evidence type="ECO:0000259" key="14">
    <source>
        <dbReference type="Pfam" id="PF00291"/>
    </source>
</evidence>
<evidence type="ECO:0000256" key="5">
    <source>
        <dbReference type="ARBA" id="ARBA00011447"/>
    </source>
</evidence>
<keyword evidence="9 13" id="KW-0663">Pyridoxal phosphate</keyword>
<dbReference type="PROSITE" id="PS00165">
    <property type="entry name" value="DEHYDRATASE_SER_THR"/>
    <property type="match status" value="1"/>
</dbReference>
<dbReference type="NCBIfam" id="TIGR01127">
    <property type="entry name" value="ilvA_1Cterm"/>
    <property type="match status" value="1"/>
</dbReference>
<feature type="domain" description="Tryptophan synthase beta chain-like PALP" evidence="14">
    <location>
        <begin position="3"/>
        <end position="289"/>
    </location>
</feature>
<dbReference type="Proteomes" id="UP000219546">
    <property type="component" value="Unassembled WGS sequence"/>
</dbReference>
<keyword evidence="8" id="KW-0021">Allosteric enzyme</keyword>
<evidence type="ECO:0000256" key="9">
    <source>
        <dbReference type="ARBA" id="ARBA00022898"/>
    </source>
</evidence>
<comment type="similarity">
    <text evidence="4 13">Belongs to the serine/threonine dehydratase family.</text>
</comment>
<evidence type="ECO:0000256" key="8">
    <source>
        <dbReference type="ARBA" id="ARBA00022533"/>
    </source>
</evidence>
<dbReference type="UniPathway" id="UPA00052">
    <property type="reaction ID" value="UER00507"/>
</dbReference>
<evidence type="ECO:0000313" key="16">
    <source>
        <dbReference type="Proteomes" id="UP000219546"/>
    </source>
</evidence>
<evidence type="ECO:0000256" key="13">
    <source>
        <dbReference type="RuleBase" id="RU363083"/>
    </source>
</evidence>
<dbReference type="InterPro" id="IPR036052">
    <property type="entry name" value="TrpB-like_PALP_sf"/>
</dbReference>
<dbReference type="GO" id="GO:0030170">
    <property type="term" value="F:pyridoxal phosphate binding"/>
    <property type="evidence" value="ECO:0007669"/>
    <property type="project" value="InterPro"/>
</dbReference>
<evidence type="ECO:0000256" key="4">
    <source>
        <dbReference type="ARBA" id="ARBA00010869"/>
    </source>
</evidence>
<gene>
    <name evidence="15" type="ORF">SAMN05877753_105135</name>
</gene>
<proteinExistence type="inferred from homology"/>
<accession>A0A285CWE8</accession>
<dbReference type="GO" id="GO:0009097">
    <property type="term" value="P:isoleucine biosynthetic process"/>
    <property type="evidence" value="ECO:0007669"/>
    <property type="project" value="TreeGrafter"/>
</dbReference>
<dbReference type="PANTHER" id="PTHR48078">
    <property type="entry name" value="THREONINE DEHYDRATASE, MITOCHONDRIAL-RELATED"/>
    <property type="match status" value="1"/>
</dbReference>
<keyword evidence="16" id="KW-1185">Reference proteome</keyword>
<dbReference type="InterPro" id="IPR001926">
    <property type="entry name" value="TrpB-like_PALP"/>
</dbReference>
<evidence type="ECO:0000256" key="7">
    <source>
        <dbReference type="ARBA" id="ARBA00022248"/>
    </source>
</evidence>
<sequence>MNAVHRTPLKQSATLNRLVGYDVYLKMENLQRTGSFKLRGALNKVTSLTQDEASRGIVCASAGNHAQGVAFAASQRGICAKIFMPQCTPQAKVDATKGYGAEIVLTGESYQEAYTAAMEYRDRTGAAFVHAFDDMKVIAGQGTIALEMMQQCQDLEAIIVPVGGGGLIAGMALAIKAFNPSIKVIGVQAAGAPATYNQYTGMGDAILSHAETIADGILVKKPGEVTYPMIESLVDDMVIVGEEEIAGAILFMLQREKTLVEGAGAVALASLLSKKITASWKKIGCVISGGNVDLNKLPYYKELTKQKQLFQQIG</sequence>
<evidence type="ECO:0000256" key="10">
    <source>
        <dbReference type="ARBA" id="ARBA00023239"/>
    </source>
</evidence>
<organism evidence="15 16">
    <name type="scientific">Bacillus oleivorans</name>
    <dbReference type="NCBI Taxonomy" id="1448271"/>
    <lineage>
        <taxon>Bacteria</taxon>
        <taxon>Bacillati</taxon>
        <taxon>Bacillota</taxon>
        <taxon>Bacilli</taxon>
        <taxon>Bacillales</taxon>
        <taxon>Bacillaceae</taxon>
        <taxon>Bacillus</taxon>
    </lineage>
</organism>
<evidence type="ECO:0000256" key="3">
    <source>
        <dbReference type="ARBA" id="ARBA00004958"/>
    </source>
</evidence>
<evidence type="ECO:0000256" key="12">
    <source>
        <dbReference type="ARBA" id="ARBA00031427"/>
    </source>
</evidence>
<dbReference type="GO" id="GO:0003941">
    <property type="term" value="F:L-serine ammonia-lyase activity"/>
    <property type="evidence" value="ECO:0007669"/>
    <property type="project" value="TreeGrafter"/>
</dbReference>
<dbReference type="AlphaFoldDB" id="A0A285CWE8"/>
<dbReference type="GO" id="GO:0004794">
    <property type="term" value="F:threonine deaminase activity"/>
    <property type="evidence" value="ECO:0007669"/>
    <property type="project" value="UniProtKB-EC"/>
</dbReference>
<evidence type="ECO:0000256" key="6">
    <source>
        <dbReference type="ARBA" id="ARBA00012096"/>
    </source>
</evidence>
<comment type="function">
    <text evidence="11 13">Catalyzes the anaerobic formation of alpha-ketobutyrate and ammonia from threonine in a two-step reaction. The first step involved a dehydration of threonine and a production of enamine intermediates (aminocrotonate), which tautomerizes to its imine form (iminobutyrate). Both intermediates are unstable and short-lived. The second step is the nonenzymatic hydrolysis of the enamine/imine intermediates to form 2-ketobutyrate and free ammonia. In the low water environment of the cell, the second step is accelerated by RidA.</text>
</comment>
<dbReference type="RefSeq" id="WP_245855859.1">
    <property type="nucleotide sequence ID" value="NZ_JBEPMQ010000004.1"/>
</dbReference>
<dbReference type="FunFam" id="3.40.50.1100:FF:000007">
    <property type="entry name" value="L-threonine dehydratase catabolic TdcB"/>
    <property type="match status" value="1"/>
</dbReference>
<dbReference type="InterPro" id="IPR000634">
    <property type="entry name" value="Ser/Thr_deHydtase_PyrdxlP-BS"/>
</dbReference>
<comment type="subunit">
    <text evidence="5 13">In the native structure, TdcB is in a dimeric form, whereas in the TdcB-AMP complex, it exists in a tetrameric form (dimer of dimers).</text>
</comment>
<dbReference type="PANTHER" id="PTHR48078:SF6">
    <property type="entry name" value="L-THREONINE DEHYDRATASE CATABOLIC TDCB"/>
    <property type="match status" value="1"/>
</dbReference>
<dbReference type="InterPro" id="IPR050147">
    <property type="entry name" value="Ser/Thr_Dehydratase"/>
</dbReference>
<keyword evidence="10 13" id="KW-0456">Lyase</keyword>
<dbReference type="InterPro" id="IPR005789">
    <property type="entry name" value="Thr_deHydtase_catblc"/>
</dbReference>
<dbReference type="GO" id="GO:0006565">
    <property type="term" value="P:L-serine catabolic process"/>
    <property type="evidence" value="ECO:0007669"/>
    <property type="project" value="TreeGrafter"/>
</dbReference>
<dbReference type="GO" id="GO:0000166">
    <property type="term" value="F:nucleotide binding"/>
    <property type="evidence" value="ECO:0007669"/>
    <property type="project" value="UniProtKB-KW"/>
</dbReference>
<dbReference type="EC" id="4.3.1.19" evidence="6 13"/>
<comment type="cofactor">
    <cofactor evidence="2 13">
        <name>pyridoxal 5'-phosphate</name>
        <dbReference type="ChEBI" id="CHEBI:597326"/>
    </cofactor>
</comment>
<keyword evidence="13" id="KW-0547">Nucleotide-binding</keyword>